<dbReference type="AlphaFoldDB" id="A0A382EB82"/>
<feature type="compositionally biased region" description="Polar residues" evidence="1">
    <location>
        <begin position="1"/>
        <end position="23"/>
    </location>
</feature>
<protein>
    <submittedName>
        <fullName evidence="2">Uncharacterized protein</fullName>
    </submittedName>
</protein>
<evidence type="ECO:0000313" key="2">
    <source>
        <dbReference type="EMBL" id="SVB47948.1"/>
    </source>
</evidence>
<name>A0A382EB82_9ZZZZ</name>
<sequence>AEGQPTIKTRNPNINPGNVSFSWETGHPINEEENETDD</sequence>
<dbReference type="EMBL" id="UINC01043633">
    <property type="protein sequence ID" value="SVB47948.1"/>
    <property type="molecule type" value="Genomic_DNA"/>
</dbReference>
<evidence type="ECO:0000256" key="1">
    <source>
        <dbReference type="SAM" id="MobiDB-lite"/>
    </source>
</evidence>
<organism evidence="2">
    <name type="scientific">marine metagenome</name>
    <dbReference type="NCBI Taxonomy" id="408172"/>
    <lineage>
        <taxon>unclassified sequences</taxon>
        <taxon>metagenomes</taxon>
        <taxon>ecological metagenomes</taxon>
    </lineage>
</organism>
<reference evidence="2" key="1">
    <citation type="submission" date="2018-05" db="EMBL/GenBank/DDBJ databases">
        <authorList>
            <person name="Lanie J.A."/>
            <person name="Ng W.-L."/>
            <person name="Kazmierczak K.M."/>
            <person name="Andrzejewski T.M."/>
            <person name="Davidsen T.M."/>
            <person name="Wayne K.J."/>
            <person name="Tettelin H."/>
            <person name="Glass J.I."/>
            <person name="Rusch D."/>
            <person name="Podicherti R."/>
            <person name="Tsui H.-C.T."/>
            <person name="Winkler M.E."/>
        </authorList>
    </citation>
    <scope>NUCLEOTIDE SEQUENCE</scope>
</reference>
<accession>A0A382EB82</accession>
<gene>
    <name evidence="2" type="ORF">METZ01_LOCUS200802</name>
</gene>
<proteinExistence type="predicted"/>
<feature type="region of interest" description="Disordered" evidence="1">
    <location>
        <begin position="1"/>
        <end position="38"/>
    </location>
</feature>
<feature type="non-terminal residue" evidence="2">
    <location>
        <position position="1"/>
    </location>
</feature>